<evidence type="ECO:0000256" key="1">
    <source>
        <dbReference type="SAM" id="Phobius"/>
    </source>
</evidence>
<evidence type="ECO:0000313" key="3">
    <source>
        <dbReference type="Proteomes" id="UP000472272"/>
    </source>
</evidence>
<reference evidence="2" key="3">
    <citation type="submission" date="2025-09" db="UniProtKB">
        <authorList>
            <consortium name="Ensembl"/>
        </authorList>
    </citation>
    <scope>IDENTIFICATION</scope>
</reference>
<keyword evidence="3" id="KW-1185">Reference proteome</keyword>
<dbReference type="AlphaFoldDB" id="A0A670JRR3"/>
<feature type="transmembrane region" description="Helical" evidence="1">
    <location>
        <begin position="52"/>
        <end position="78"/>
    </location>
</feature>
<proteinExistence type="predicted"/>
<reference evidence="2" key="2">
    <citation type="submission" date="2025-08" db="UniProtKB">
        <authorList>
            <consortium name="Ensembl"/>
        </authorList>
    </citation>
    <scope>IDENTIFICATION</scope>
</reference>
<keyword evidence="1" id="KW-0472">Membrane</keyword>
<dbReference type="GeneTree" id="ENSGT00390000001618"/>
<dbReference type="PANTHER" id="PTHR48424:SF3">
    <property type="entry name" value="DYNEIN LIGHT CHAIN-RELATED"/>
    <property type="match status" value="1"/>
</dbReference>
<protein>
    <submittedName>
        <fullName evidence="2">Uncharacterized protein</fullName>
    </submittedName>
</protein>
<dbReference type="Proteomes" id="UP000472272">
    <property type="component" value="Chromosome 16"/>
</dbReference>
<keyword evidence="1" id="KW-0812">Transmembrane</keyword>
<name>A0A670JRR3_PODMU</name>
<dbReference type="Ensembl" id="ENSPMRT00000027812.1">
    <property type="protein sequence ID" value="ENSPMRP00000026209.1"/>
    <property type="gene ID" value="ENSPMRG00000016959.1"/>
</dbReference>
<evidence type="ECO:0000313" key="2">
    <source>
        <dbReference type="Ensembl" id="ENSPMRP00000026209.1"/>
    </source>
</evidence>
<keyword evidence="1" id="KW-1133">Transmembrane helix</keyword>
<sequence length="105" mass="11922">MHVWEENGNLTQVEVDEVFGLMSHIAAKISSHNAVPSRIVFLVKFLKENNLIAYNIFLNVVFFQGLCSTLHGVLLHLLRHICILYHGLSITHGYLQSTMDKNSKC</sequence>
<reference evidence="2 3" key="1">
    <citation type="journal article" date="2019" name="Proc. Natl. Acad. Sci. U.S.A.">
        <title>Regulatory changes in pterin and carotenoid genes underlie balanced color polymorphisms in the wall lizard.</title>
        <authorList>
            <person name="Andrade P."/>
            <person name="Pinho C."/>
            <person name="Perez I de Lanuza G."/>
            <person name="Afonso S."/>
            <person name="Brejcha J."/>
            <person name="Rubin C.J."/>
            <person name="Wallerman O."/>
            <person name="Pereira P."/>
            <person name="Sabatino S.J."/>
            <person name="Bellati A."/>
            <person name="Pellitteri-Rosa D."/>
            <person name="Bosakova Z."/>
            <person name="Bunikis I."/>
            <person name="Carretero M.A."/>
            <person name="Feiner N."/>
            <person name="Marsik P."/>
            <person name="Pauperio F."/>
            <person name="Salvi D."/>
            <person name="Soler L."/>
            <person name="While G.M."/>
            <person name="Uller T."/>
            <person name="Font E."/>
            <person name="Andersson L."/>
            <person name="Carneiro M."/>
        </authorList>
    </citation>
    <scope>NUCLEOTIDE SEQUENCE</scope>
</reference>
<dbReference type="OMA" id="GFMCHVT"/>
<organism evidence="2 3">
    <name type="scientific">Podarcis muralis</name>
    <name type="common">Wall lizard</name>
    <name type="synonym">Lacerta muralis</name>
    <dbReference type="NCBI Taxonomy" id="64176"/>
    <lineage>
        <taxon>Eukaryota</taxon>
        <taxon>Metazoa</taxon>
        <taxon>Chordata</taxon>
        <taxon>Craniata</taxon>
        <taxon>Vertebrata</taxon>
        <taxon>Euteleostomi</taxon>
        <taxon>Lepidosauria</taxon>
        <taxon>Squamata</taxon>
        <taxon>Bifurcata</taxon>
        <taxon>Unidentata</taxon>
        <taxon>Episquamata</taxon>
        <taxon>Laterata</taxon>
        <taxon>Lacertibaenia</taxon>
        <taxon>Lacertidae</taxon>
        <taxon>Podarcis</taxon>
    </lineage>
</organism>
<dbReference type="PANTHER" id="PTHR48424">
    <property type="entry name" value="DYNEIN LIGHT CHAIN-RELATED"/>
    <property type="match status" value="1"/>
</dbReference>
<accession>A0A670JRR3</accession>